<evidence type="ECO:0000313" key="4">
    <source>
        <dbReference type="Proteomes" id="UP001497525"/>
    </source>
</evidence>
<evidence type="ECO:0000256" key="1">
    <source>
        <dbReference type="SAM" id="Phobius"/>
    </source>
</evidence>
<organism evidence="3 4">
    <name type="scientific">Calicophoron daubneyi</name>
    <name type="common">Rumen fluke</name>
    <name type="synonym">Paramphistomum daubneyi</name>
    <dbReference type="NCBI Taxonomy" id="300641"/>
    <lineage>
        <taxon>Eukaryota</taxon>
        <taxon>Metazoa</taxon>
        <taxon>Spiralia</taxon>
        <taxon>Lophotrochozoa</taxon>
        <taxon>Platyhelminthes</taxon>
        <taxon>Trematoda</taxon>
        <taxon>Digenea</taxon>
        <taxon>Plagiorchiida</taxon>
        <taxon>Pronocephalata</taxon>
        <taxon>Paramphistomoidea</taxon>
        <taxon>Paramphistomidae</taxon>
        <taxon>Calicophoron</taxon>
    </lineage>
</organism>
<keyword evidence="1" id="KW-1133">Transmembrane helix</keyword>
<keyword evidence="1" id="KW-0472">Membrane</keyword>
<feature type="domain" description="Ig-like" evidence="2">
    <location>
        <begin position="191"/>
        <end position="289"/>
    </location>
</feature>
<accession>A0AAV2T497</accession>
<gene>
    <name evidence="3" type="ORF">CDAUBV1_LOCUS3112</name>
</gene>
<feature type="transmembrane region" description="Helical" evidence="1">
    <location>
        <begin position="307"/>
        <end position="331"/>
    </location>
</feature>
<sequence>MEQLNLSHSVVRSDLAELPVYVDENYGPFYVTSVLTDNLGSVRDCGPVTIRLDRSCFIRMSSDTSSQMGTEDEEAKLIYLVLRQAFDFLVSYRDATSRGDFNARLMAARSKAGMLGFAIHGNEDTMYIPCQYSLFRQLPTLEGKFNPMQKRGLYVTVNYEIECKGMDPMEMIQMALNRDLSNIKMNLLGYSDVRYMKIEKVVMEDTKNVVISCRLDQIARCSNTFSDVLWRYENNITFHRRTMMDERIYVSSNCDLVLQTVTLNDTGIYACHVRDGRYSFRWNKQPKLAYRLKVERSTYKWPDPDEFIIGLIVLIAWALFISIMWLFLLLFNYHMYTRALVIAESRRFKKREMQGQVTSIV</sequence>
<keyword evidence="1" id="KW-0812">Transmembrane</keyword>
<protein>
    <recommendedName>
        <fullName evidence="2">Ig-like domain-containing protein</fullName>
    </recommendedName>
</protein>
<reference evidence="3" key="1">
    <citation type="submission" date="2024-06" db="EMBL/GenBank/DDBJ databases">
        <authorList>
            <person name="Liu X."/>
            <person name="Lenzi L."/>
            <person name="Haldenby T S."/>
            <person name="Uol C."/>
        </authorList>
    </citation>
    <scope>NUCLEOTIDE SEQUENCE</scope>
</reference>
<dbReference type="InterPro" id="IPR036179">
    <property type="entry name" value="Ig-like_dom_sf"/>
</dbReference>
<dbReference type="CDD" id="cd00096">
    <property type="entry name" value="Ig"/>
    <property type="match status" value="1"/>
</dbReference>
<dbReference type="PROSITE" id="PS50835">
    <property type="entry name" value="IG_LIKE"/>
    <property type="match status" value="1"/>
</dbReference>
<dbReference type="Proteomes" id="UP001497525">
    <property type="component" value="Unassembled WGS sequence"/>
</dbReference>
<evidence type="ECO:0000313" key="3">
    <source>
        <dbReference type="EMBL" id="CAL5130909.1"/>
    </source>
</evidence>
<dbReference type="Gene3D" id="2.60.40.10">
    <property type="entry name" value="Immunoglobulins"/>
    <property type="match status" value="1"/>
</dbReference>
<dbReference type="InterPro" id="IPR007110">
    <property type="entry name" value="Ig-like_dom"/>
</dbReference>
<dbReference type="AlphaFoldDB" id="A0AAV2T497"/>
<proteinExistence type="predicted"/>
<name>A0AAV2T497_CALDB</name>
<dbReference type="SUPFAM" id="SSF48726">
    <property type="entry name" value="Immunoglobulin"/>
    <property type="match status" value="1"/>
</dbReference>
<dbReference type="InterPro" id="IPR013783">
    <property type="entry name" value="Ig-like_fold"/>
</dbReference>
<evidence type="ECO:0000259" key="2">
    <source>
        <dbReference type="PROSITE" id="PS50835"/>
    </source>
</evidence>
<comment type="caution">
    <text evidence="3">The sequence shown here is derived from an EMBL/GenBank/DDBJ whole genome shotgun (WGS) entry which is preliminary data.</text>
</comment>
<dbReference type="EMBL" id="CAXLJL010000078">
    <property type="protein sequence ID" value="CAL5130909.1"/>
    <property type="molecule type" value="Genomic_DNA"/>
</dbReference>